<dbReference type="SUPFAM" id="SSF81923">
    <property type="entry name" value="Double Clp-N motif"/>
    <property type="match status" value="1"/>
</dbReference>
<dbReference type="Pfam" id="PF02861">
    <property type="entry name" value="Clp_N"/>
    <property type="match status" value="2"/>
</dbReference>
<evidence type="ECO:0000259" key="2">
    <source>
        <dbReference type="PROSITE" id="PS51903"/>
    </source>
</evidence>
<dbReference type="InterPro" id="IPR036628">
    <property type="entry name" value="Clp_N_dom_sf"/>
</dbReference>
<dbReference type="PROSITE" id="PS51903">
    <property type="entry name" value="CLP_R"/>
    <property type="match status" value="1"/>
</dbReference>
<dbReference type="RefSeq" id="WP_204068325.1">
    <property type="nucleotide sequence ID" value="NZ_BOOJ01000064.1"/>
</dbReference>
<protein>
    <recommendedName>
        <fullName evidence="2">Clp R domain-containing protein</fullName>
    </recommendedName>
</protein>
<comment type="caution">
    <text evidence="3">The sequence shown here is derived from an EMBL/GenBank/DDBJ whole genome shotgun (WGS) entry which is preliminary data.</text>
</comment>
<proteinExistence type="predicted"/>
<evidence type="ECO:0000256" key="1">
    <source>
        <dbReference type="PROSITE-ProRule" id="PRU01251"/>
    </source>
</evidence>
<evidence type="ECO:0000313" key="3">
    <source>
        <dbReference type="EMBL" id="GIH96273.1"/>
    </source>
</evidence>
<keyword evidence="1" id="KW-0677">Repeat</keyword>
<sequence>MLRGLIRHRKVLHGSLERLLTNRAREALEAAEREARTRGDDRPTSQHLLAALARDDNVAVAVLTRLGVDAGGARIRAPGADLHGIVAQARHQAAGLGHGYIGTEHLLLALVHEEGPEALGIGLDQTRVQVIEVLHGH</sequence>
<evidence type="ECO:0000313" key="4">
    <source>
        <dbReference type="Proteomes" id="UP000619788"/>
    </source>
</evidence>
<reference evidence="3 4" key="1">
    <citation type="submission" date="2021-01" db="EMBL/GenBank/DDBJ databases">
        <title>Whole genome shotgun sequence of Planobispora siamensis NBRC 107568.</title>
        <authorList>
            <person name="Komaki H."/>
            <person name="Tamura T."/>
        </authorList>
    </citation>
    <scope>NUCLEOTIDE SEQUENCE [LARGE SCALE GENOMIC DNA]</scope>
    <source>
        <strain evidence="3 4">NBRC 107568</strain>
    </source>
</reference>
<name>A0A8J3WNQ2_9ACTN</name>
<keyword evidence="4" id="KW-1185">Reference proteome</keyword>
<dbReference type="EMBL" id="BOOJ01000064">
    <property type="protein sequence ID" value="GIH96273.1"/>
    <property type="molecule type" value="Genomic_DNA"/>
</dbReference>
<dbReference type="InterPro" id="IPR004176">
    <property type="entry name" value="Clp_R_N"/>
</dbReference>
<dbReference type="Gene3D" id="1.10.1780.10">
    <property type="entry name" value="Clp, N-terminal domain"/>
    <property type="match status" value="2"/>
</dbReference>
<dbReference type="AlphaFoldDB" id="A0A8J3WNQ2"/>
<gene>
    <name evidence="3" type="ORF">Psi01_69030</name>
</gene>
<feature type="domain" description="Clp R" evidence="2">
    <location>
        <begin position="16"/>
        <end position="137"/>
    </location>
</feature>
<dbReference type="Proteomes" id="UP000619788">
    <property type="component" value="Unassembled WGS sequence"/>
</dbReference>
<organism evidence="3 4">
    <name type="scientific">Planobispora siamensis</name>
    <dbReference type="NCBI Taxonomy" id="936338"/>
    <lineage>
        <taxon>Bacteria</taxon>
        <taxon>Bacillati</taxon>
        <taxon>Actinomycetota</taxon>
        <taxon>Actinomycetes</taxon>
        <taxon>Streptosporangiales</taxon>
        <taxon>Streptosporangiaceae</taxon>
        <taxon>Planobispora</taxon>
    </lineage>
</organism>
<accession>A0A8J3WNQ2</accession>